<dbReference type="PANTHER" id="PTHR47829:SF1">
    <property type="entry name" value="HAD FAMILY PHOSPHATASE"/>
    <property type="match status" value="1"/>
</dbReference>
<sequence length="414" mass="46710">MAPLTAQPSAGFFSFSFFRHPIDLDRLAGYLQKHISQVKLPIQINQFEYGQSNPTYYITDQTGVRYVLRKKPPGELMSSTAHAIEREFKVLSSLPADFPSPRVYALCLDTSIIGTSFYLMEFVKGRIFQQVDLPQIKDHDERVTIYKSAISVLARLHSLKPAEIGLDSYGSQSDFYERQIKSLGKISGIQAATKDKTSGETVGDIIKKDDLLDWYKARKPPHQITIVHGDYKLDNLVSLKIIHLTQTQADSRSNFQVFHPTEPRVISVLDWELSTLGHPYSDLANLLQPWYVPHVPPSLIAGDHPSLLVGFRDLSLDEMPVRITADDLLKEYCELSGKEYPLMNWECAVSFAFFRVNMSLTRLAVILQGIAARSAKGQASSARASEYGSHFQLIGKYAIETIEIYEQRKSKVMS</sequence>
<dbReference type="InterPro" id="IPR041726">
    <property type="entry name" value="ACAD10_11_N"/>
</dbReference>
<evidence type="ECO:0000259" key="1">
    <source>
        <dbReference type="Pfam" id="PF01636"/>
    </source>
</evidence>
<proteinExistence type="predicted"/>
<evidence type="ECO:0000313" key="2">
    <source>
        <dbReference type="EMBL" id="KNZ60239.1"/>
    </source>
</evidence>
<dbReference type="InterPro" id="IPR002575">
    <property type="entry name" value="Aminoglycoside_PTrfase"/>
</dbReference>
<dbReference type="PANTHER" id="PTHR47829">
    <property type="entry name" value="HYDROLASE, PUTATIVE (AFU_ORTHOLOGUE AFUA_1G12880)-RELATED"/>
    <property type="match status" value="1"/>
</dbReference>
<dbReference type="Proteomes" id="UP000037035">
    <property type="component" value="Unassembled WGS sequence"/>
</dbReference>
<dbReference type="CDD" id="cd05154">
    <property type="entry name" value="ACAD10_11_N-like"/>
    <property type="match status" value="1"/>
</dbReference>
<dbReference type="SUPFAM" id="SSF56112">
    <property type="entry name" value="Protein kinase-like (PK-like)"/>
    <property type="match status" value="1"/>
</dbReference>
<dbReference type="VEuPathDB" id="FungiDB:VP01_158g8"/>
<dbReference type="Gene3D" id="3.90.1200.10">
    <property type="match status" value="1"/>
</dbReference>
<reference evidence="2 3" key="1">
    <citation type="submission" date="2015-08" db="EMBL/GenBank/DDBJ databases">
        <title>Next Generation Sequencing and Analysis of the Genome of Puccinia sorghi L Schw, the Causal Agent of Maize Common Rust.</title>
        <authorList>
            <person name="Rochi L."/>
            <person name="Burguener G."/>
            <person name="Darino M."/>
            <person name="Turjanski A."/>
            <person name="Kreff E."/>
            <person name="Dieguez M.J."/>
            <person name="Sacco F."/>
        </authorList>
    </citation>
    <scope>NUCLEOTIDE SEQUENCE [LARGE SCALE GENOMIC DNA]</scope>
    <source>
        <strain evidence="2 3">RO10H11247</strain>
    </source>
</reference>
<dbReference type="Pfam" id="PF01636">
    <property type="entry name" value="APH"/>
    <property type="match status" value="1"/>
</dbReference>
<dbReference type="InterPro" id="IPR011009">
    <property type="entry name" value="Kinase-like_dom_sf"/>
</dbReference>
<protein>
    <recommendedName>
        <fullName evidence="1">Aminoglycoside phosphotransferase domain-containing protein</fullName>
    </recommendedName>
</protein>
<dbReference type="OrthoDB" id="191037at2759"/>
<dbReference type="EMBL" id="LAVV01006381">
    <property type="protein sequence ID" value="KNZ60239.1"/>
    <property type="molecule type" value="Genomic_DNA"/>
</dbReference>
<organism evidence="2 3">
    <name type="scientific">Puccinia sorghi</name>
    <dbReference type="NCBI Taxonomy" id="27349"/>
    <lineage>
        <taxon>Eukaryota</taxon>
        <taxon>Fungi</taxon>
        <taxon>Dikarya</taxon>
        <taxon>Basidiomycota</taxon>
        <taxon>Pucciniomycotina</taxon>
        <taxon>Pucciniomycetes</taxon>
        <taxon>Pucciniales</taxon>
        <taxon>Pucciniaceae</taxon>
        <taxon>Puccinia</taxon>
    </lineage>
</organism>
<name>A0A0L6VHP8_9BASI</name>
<gene>
    <name evidence="2" type="ORF">VP01_158g8</name>
</gene>
<dbReference type="InterPro" id="IPR052898">
    <property type="entry name" value="ACAD10-like"/>
</dbReference>
<keyword evidence="3" id="KW-1185">Reference proteome</keyword>
<evidence type="ECO:0000313" key="3">
    <source>
        <dbReference type="Proteomes" id="UP000037035"/>
    </source>
</evidence>
<dbReference type="STRING" id="27349.A0A0L6VHP8"/>
<feature type="domain" description="Aminoglycoside phosphotransferase" evidence="1">
    <location>
        <begin position="44"/>
        <end position="237"/>
    </location>
</feature>
<dbReference type="AlphaFoldDB" id="A0A0L6VHP8"/>
<accession>A0A0L6VHP8</accession>
<dbReference type="Gene3D" id="3.30.200.20">
    <property type="entry name" value="Phosphorylase Kinase, domain 1"/>
    <property type="match status" value="1"/>
</dbReference>
<comment type="caution">
    <text evidence="2">The sequence shown here is derived from an EMBL/GenBank/DDBJ whole genome shotgun (WGS) entry which is preliminary data.</text>
</comment>